<evidence type="ECO:0000256" key="1">
    <source>
        <dbReference type="SAM" id="SignalP"/>
    </source>
</evidence>
<sequence>MTALLLCAFPSFHFCHWLPCMMELIVKPKCTSERISSFQLVFKAVYSYRFTDRFFPLG</sequence>
<gene>
    <name evidence="2" type="ORF">I3842_14G016700</name>
</gene>
<proteinExistence type="predicted"/>
<evidence type="ECO:0000313" key="3">
    <source>
        <dbReference type="Proteomes" id="UP000811246"/>
    </source>
</evidence>
<comment type="caution">
    <text evidence="2">The sequence shown here is derived from an EMBL/GenBank/DDBJ whole genome shotgun (WGS) entry which is preliminary data.</text>
</comment>
<protein>
    <submittedName>
        <fullName evidence="2">Uncharacterized protein</fullName>
    </submittedName>
</protein>
<reference evidence="2" key="1">
    <citation type="submission" date="2021-01" db="EMBL/GenBank/DDBJ databases">
        <authorList>
            <person name="Lovell J.T."/>
            <person name="Bentley N."/>
            <person name="Bhattarai G."/>
            <person name="Jenkins J.W."/>
            <person name="Sreedasyam A."/>
            <person name="Alarcon Y."/>
            <person name="Bock C."/>
            <person name="Boston L."/>
            <person name="Carlson J."/>
            <person name="Cervantes K."/>
            <person name="Clermont K."/>
            <person name="Krom N."/>
            <person name="Kubenka K."/>
            <person name="Mamidi S."/>
            <person name="Mattison C."/>
            <person name="Monteros M."/>
            <person name="Pisani C."/>
            <person name="Plott C."/>
            <person name="Rajasekar S."/>
            <person name="Rhein H.S."/>
            <person name="Rohla C."/>
            <person name="Song M."/>
            <person name="Hilaire R.S."/>
            <person name="Shu S."/>
            <person name="Wells L."/>
            <person name="Wang X."/>
            <person name="Webber J."/>
            <person name="Heerema R.J."/>
            <person name="Klein P."/>
            <person name="Conner P."/>
            <person name="Grauke L."/>
            <person name="Grimwood J."/>
            <person name="Schmutz J."/>
            <person name="Randall J.J."/>
        </authorList>
    </citation>
    <scope>NUCLEOTIDE SEQUENCE</scope>
    <source>
        <tissue evidence="2">Leaf</tissue>
    </source>
</reference>
<organism evidence="2 3">
    <name type="scientific">Carya illinoinensis</name>
    <name type="common">Pecan</name>
    <dbReference type="NCBI Taxonomy" id="32201"/>
    <lineage>
        <taxon>Eukaryota</taxon>
        <taxon>Viridiplantae</taxon>
        <taxon>Streptophyta</taxon>
        <taxon>Embryophyta</taxon>
        <taxon>Tracheophyta</taxon>
        <taxon>Spermatophyta</taxon>
        <taxon>Magnoliopsida</taxon>
        <taxon>eudicotyledons</taxon>
        <taxon>Gunneridae</taxon>
        <taxon>Pentapetalae</taxon>
        <taxon>rosids</taxon>
        <taxon>fabids</taxon>
        <taxon>Fagales</taxon>
        <taxon>Juglandaceae</taxon>
        <taxon>Carya</taxon>
    </lineage>
</organism>
<dbReference type="AlphaFoldDB" id="A0A922AI89"/>
<name>A0A922AI89_CARIL</name>
<accession>A0A922AI89</accession>
<feature type="signal peptide" evidence="1">
    <location>
        <begin position="1"/>
        <end position="17"/>
    </location>
</feature>
<evidence type="ECO:0000313" key="2">
    <source>
        <dbReference type="EMBL" id="KAG6677259.1"/>
    </source>
</evidence>
<dbReference type="EMBL" id="CM031838">
    <property type="protein sequence ID" value="KAG6677259.1"/>
    <property type="molecule type" value="Genomic_DNA"/>
</dbReference>
<keyword evidence="1" id="KW-0732">Signal</keyword>
<dbReference type="Proteomes" id="UP000811246">
    <property type="component" value="Chromosome 14"/>
</dbReference>
<feature type="chain" id="PRO_5036942244" evidence="1">
    <location>
        <begin position="18"/>
        <end position="58"/>
    </location>
</feature>